<dbReference type="AlphaFoldDB" id="A0A068UIV5"/>
<dbReference type="SUPFAM" id="SSF51735">
    <property type="entry name" value="NAD(P)-binding Rossmann-fold domains"/>
    <property type="match status" value="1"/>
</dbReference>
<dbReference type="PANTHER" id="PTHR11606">
    <property type="entry name" value="GLUTAMATE DEHYDROGENASE"/>
    <property type="match status" value="1"/>
</dbReference>
<evidence type="ECO:0000259" key="3">
    <source>
        <dbReference type="Pfam" id="PF00208"/>
    </source>
</evidence>
<dbReference type="Gramene" id="CDP08416">
    <property type="protein sequence ID" value="CDP08416"/>
    <property type="gene ID" value="GSCOC_T00027265001"/>
</dbReference>
<dbReference type="PANTHER" id="PTHR11606:SF29">
    <property type="entry name" value="GLUTAMATE DEHYDROGENASE 3-RELATED"/>
    <property type="match status" value="1"/>
</dbReference>
<dbReference type="InterPro" id="IPR006096">
    <property type="entry name" value="Glu/Leu/Phe/Val/Trp_DH_C"/>
</dbReference>
<keyword evidence="1" id="KW-0560">Oxidoreductase</keyword>
<accession>A0A068UIV5</accession>
<organism evidence="4 5">
    <name type="scientific">Coffea canephora</name>
    <name type="common">Robusta coffee</name>
    <dbReference type="NCBI Taxonomy" id="49390"/>
    <lineage>
        <taxon>Eukaryota</taxon>
        <taxon>Viridiplantae</taxon>
        <taxon>Streptophyta</taxon>
        <taxon>Embryophyta</taxon>
        <taxon>Tracheophyta</taxon>
        <taxon>Spermatophyta</taxon>
        <taxon>Magnoliopsida</taxon>
        <taxon>eudicotyledons</taxon>
        <taxon>Gunneridae</taxon>
        <taxon>Pentapetalae</taxon>
        <taxon>asterids</taxon>
        <taxon>lamiids</taxon>
        <taxon>Gentianales</taxon>
        <taxon>Rubiaceae</taxon>
        <taxon>Ixoroideae</taxon>
        <taxon>Gardenieae complex</taxon>
        <taxon>Bertiereae - Coffeeae clade</taxon>
        <taxon>Coffeeae</taxon>
        <taxon>Coffea</taxon>
    </lineage>
</organism>
<dbReference type="GO" id="GO:0004352">
    <property type="term" value="F:glutamate dehydrogenase (NAD+) activity"/>
    <property type="evidence" value="ECO:0007669"/>
    <property type="project" value="TreeGrafter"/>
</dbReference>
<proteinExistence type="predicted"/>
<dbReference type="GO" id="GO:0005739">
    <property type="term" value="C:mitochondrion"/>
    <property type="evidence" value="ECO:0007669"/>
    <property type="project" value="TreeGrafter"/>
</dbReference>
<dbReference type="EMBL" id="HG739116">
    <property type="protein sequence ID" value="CDP08416.1"/>
    <property type="molecule type" value="Genomic_DNA"/>
</dbReference>
<dbReference type="Proteomes" id="UP000295252">
    <property type="component" value="Chromosome IX"/>
</dbReference>
<evidence type="ECO:0000256" key="2">
    <source>
        <dbReference type="ARBA" id="ARBA00023027"/>
    </source>
</evidence>
<dbReference type="Gene3D" id="3.40.50.720">
    <property type="entry name" value="NAD(P)-binding Rossmann-like Domain"/>
    <property type="match status" value="1"/>
</dbReference>
<dbReference type="PhylomeDB" id="A0A068UIV5"/>
<evidence type="ECO:0000256" key="1">
    <source>
        <dbReference type="ARBA" id="ARBA00023002"/>
    </source>
</evidence>
<gene>
    <name evidence="4" type="ORF">GSCOC_T00027265001</name>
</gene>
<feature type="domain" description="Glutamate/phenylalanine/leucine/valine/L-tryptophan dehydrogenase C-terminal" evidence="3">
    <location>
        <begin position="3"/>
        <end position="39"/>
    </location>
</feature>
<dbReference type="Pfam" id="PF00208">
    <property type="entry name" value="ELFV_dehydrog"/>
    <property type="match status" value="1"/>
</dbReference>
<dbReference type="GO" id="GO:0006538">
    <property type="term" value="P:L-glutamate catabolic process"/>
    <property type="evidence" value="ECO:0007669"/>
    <property type="project" value="TreeGrafter"/>
</dbReference>
<sequence length="39" mass="4272">MINAKDIKAKFIIEAANHPTNPEADEILTKKGVVILPDI</sequence>
<keyword evidence="2" id="KW-0520">NAD</keyword>
<reference evidence="5" key="1">
    <citation type="journal article" date="2014" name="Science">
        <title>The coffee genome provides insight into the convergent evolution of caffeine biosynthesis.</title>
        <authorList>
            <person name="Denoeud F."/>
            <person name="Carretero-Paulet L."/>
            <person name="Dereeper A."/>
            <person name="Droc G."/>
            <person name="Guyot R."/>
            <person name="Pietrella M."/>
            <person name="Zheng C."/>
            <person name="Alberti A."/>
            <person name="Anthony F."/>
            <person name="Aprea G."/>
            <person name="Aury J.M."/>
            <person name="Bento P."/>
            <person name="Bernard M."/>
            <person name="Bocs S."/>
            <person name="Campa C."/>
            <person name="Cenci A."/>
            <person name="Combes M.C."/>
            <person name="Crouzillat D."/>
            <person name="Da Silva C."/>
            <person name="Daddiego L."/>
            <person name="De Bellis F."/>
            <person name="Dussert S."/>
            <person name="Garsmeur O."/>
            <person name="Gayraud T."/>
            <person name="Guignon V."/>
            <person name="Jahn K."/>
            <person name="Jamilloux V."/>
            <person name="Joet T."/>
            <person name="Labadie K."/>
            <person name="Lan T."/>
            <person name="Leclercq J."/>
            <person name="Lepelley M."/>
            <person name="Leroy T."/>
            <person name="Li L.T."/>
            <person name="Librado P."/>
            <person name="Lopez L."/>
            <person name="Munoz A."/>
            <person name="Noel B."/>
            <person name="Pallavicini A."/>
            <person name="Perrotta G."/>
            <person name="Poncet V."/>
            <person name="Pot D."/>
            <person name="Priyono X."/>
            <person name="Rigoreau M."/>
            <person name="Rouard M."/>
            <person name="Rozas J."/>
            <person name="Tranchant-Dubreuil C."/>
            <person name="VanBuren R."/>
            <person name="Zhang Q."/>
            <person name="Andrade A.C."/>
            <person name="Argout X."/>
            <person name="Bertrand B."/>
            <person name="de Kochko A."/>
            <person name="Graziosi G."/>
            <person name="Henry R.J."/>
            <person name="Jayarama X."/>
            <person name="Ming R."/>
            <person name="Nagai C."/>
            <person name="Rounsley S."/>
            <person name="Sankoff D."/>
            <person name="Giuliano G."/>
            <person name="Albert V.A."/>
            <person name="Wincker P."/>
            <person name="Lashermes P."/>
        </authorList>
    </citation>
    <scope>NUCLEOTIDE SEQUENCE [LARGE SCALE GENOMIC DNA]</scope>
    <source>
        <strain evidence="5">cv. DH200-94</strain>
    </source>
</reference>
<evidence type="ECO:0000313" key="4">
    <source>
        <dbReference type="EMBL" id="CDP08416.1"/>
    </source>
</evidence>
<keyword evidence="5" id="KW-1185">Reference proteome</keyword>
<name>A0A068UIV5_COFCA</name>
<dbReference type="InterPro" id="IPR036291">
    <property type="entry name" value="NAD(P)-bd_dom_sf"/>
</dbReference>
<dbReference type="InParanoid" id="A0A068UIV5"/>
<protein>
    <recommendedName>
        <fullName evidence="3">Glutamate/phenylalanine/leucine/valine/L-tryptophan dehydrogenase C-terminal domain-containing protein</fullName>
    </recommendedName>
</protein>
<dbReference type="STRING" id="49390.A0A068UIV5"/>
<evidence type="ECO:0000313" key="5">
    <source>
        <dbReference type="Proteomes" id="UP000295252"/>
    </source>
</evidence>